<dbReference type="GO" id="GO:0003677">
    <property type="term" value="F:DNA binding"/>
    <property type="evidence" value="ECO:0007669"/>
    <property type="project" value="UniProtKB-UniRule"/>
</dbReference>
<gene>
    <name evidence="5" type="ORF">HTAM1171_LOCUS5353</name>
</gene>
<dbReference type="PANTHER" id="PTHR48112">
    <property type="entry name" value="HIGH MOBILITY GROUP PROTEIN DSP1"/>
    <property type="match status" value="1"/>
</dbReference>
<proteinExistence type="predicted"/>
<feature type="domain" description="HMG box" evidence="4">
    <location>
        <begin position="123"/>
        <end position="191"/>
    </location>
</feature>
<accession>A0A7S2HFZ5</accession>
<dbReference type="EMBL" id="HBGV01008657">
    <property type="protein sequence ID" value="CAD9489629.1"/>
    <property type="molecule type" value="Transcribed_RNA"/>
</dbReference>
<feature type="compositionally biased region" description="Low complexity" evidence="3">
    <location>
        <begin position="375"/>
        <end position="391"/>
    </location>
</feature>
<feature type="DNA-binding region" description="HMG box" evidence="2">
    <location>
        <begin position="123"/>
        <end position="191"/>
    </location>
</feature>
<evidence type="ECO:0000256" key="3">
    <source>
        <dbReference type="SAM" id="MobiDB-lite"/>
    </source>
</evidence>
<dbReference type="SUPFAM" id="SSF47095">
    <property type="entry name" value="HMG-box"/>
    <property type="match status" value="2"/>
</dbReference>
<dbReference type="GO" id="GO:0005634">
    <property type="term" value="C:nucleus"/>
    <property type="evidence" value="ECO:0007669"/>
    <property type="project" value="UniProtKB-UniRule"/>
</dbReference>
<evidence type="ECO:0000256" key="2">
    <source>
        <dbReference type="PROSITE-ProRule" id="PRU00267"/>
    </source>
</evidence>
<feature type="compositionally biased region" description="Low complexity" evidence="3">
    <location>
        <begin position="315"/>
        <end position="357"/>
    </location>
</feature>
<name>A0A7S2HFZ5_9STRA</name>
<feature type="compositionally biased region" description="Basic and acidic residues" evidence="3">
    <location>
        <begin position="14"/>
        <end position="30"/>
    </location>
</feature>
<reference evidence="5" key="1">
    <citation type="submission" date="2021-01" db="EMBL/GenBank/DDBJ databases">
        <authorList>
            <person name="Corre E."/>
            <person name="Pelletier E."/>
            <person name="Niang G."/>
            <person name="Scheremetjew M."/>
            <person name="Finn R."/>
            <person name="Kale V."/>
            <person name="Holt S."/>
            <person name="Cochrane G."/>
            <person name="Meng A."/>
            <person name="Brown T."/>
            <person name="Cohen L."/>
        </authorList>
    </citation>
    <scope>NUCLEOTIDE SEQUENCE</scope>
    <source>
        <strain evidence="5">CCMP826</strain>
    </source>
</reference>
<dbReference type="Gene3D" id="1.10.30.10">
    <property type="entry name" value="High mobility group box domain"/>
    <property type="match status" value="2"/>
</dbReference>
<evidence type="ECO:0000256" key="1">
    <source>
        <dbReference type="ARBA" id="ARBA00023125"/>
    </source>
</evidence>
<evidence type="ECO:0000313" key="5">
    <source>
        <dbReference type="EMBL" id="CAD9489629.1"/>
    </source>
</evidence>
<dbReference type="PRINTS" id="PR00886">
    <property type="entry name" value="HIGHMOBLTY12"/>
</dbReference>
<feature type="DNA-binding region" description="HMG box" evidence="2">
    <location>
        <begin position="37"/>
        <end position="106"/>
    </location>
</feature>
<keyword evidence="2" id="KW-0539">Nucleus</keyword>
<evidence type="ECO:0000259" key="4">
    <source>
        <dbReference type="PROSITE" id="PS50118"/>
    </source>
</evidence>
<dbReference type="AlphaFoldDB" id="A0A7S2HFZ5"/>
<protein>
    <recommendedName>
        <fullName evidence="4">HMG box domain-containing protein</fullName>
    </recommendedName>
</protein>
<feature type="compositionally biased region" description="Gly residues" evidence="3">
    <location>
        <begin position="392"/>
        <end position="412"/>
    </location>
</feature>
<feature type="region of interest" description="Disordered" evidence="3">
    <location>
        <begin position="194"/>
        <end position="428"/>
    </location>
</feature>
<feature type="domain" description="HMG box" evidence="4">
    <location>
        <begin position="37"/>
        <end position="106"/>
    </location>
</feature>
<organism evidence="5">
    <name type="scientific">Helicotheca tamesis</name>
    <dbReference type="NCBI Taxonomy" id="374047"/>
    <lineage>
        <taxon>Eukaryota</taxon>
        <taxon>Sar</taxon>
        <taxon>Stramenopiles</taxon>
        <taxon>Ochrophyta</taxon>
        <taxon>Bacillariophyta</taxon>
        <taxon>Mediophyceae</taxon>
        <taxon>Lithodesmiophycidae</taxon>
        <taxon>Lithodesmiales</taxon>
        <taxon>Lithodesmiaceae</taxon>
        <taxon>Helicotheca</taxon>
    </lineage>
</organism>
<dbReference type="Pfam" id="PF00505">
    <property type="entry name" value="HMG_box"/>
    <property type="match status" value="1"/>
</dbReference>
<dbReference type="PANTHER" id="PTHR48112:SF22">
    <property type="entry name" value="MITOCHONDRIAL TRANSCRIPTION FACTOR A, ISOFORM B"/>
    <property type="match status" value="1"/>
</dbReference>
<feature type="compositionally biased region" description="Basic residues" evidence="3">
    <location>
        <begin position="213"/>
        <end position="223"/>
    </location>
</feature>
<dbReference type="PROSITE" id="PS50118">
    <property type="entry name" value="HMG_BOX_2"/>
    <property type="match status" value="2"/>
</dbReference>
<dbReference type="Pfam" id="PF09011">
    <property type="entry name" value="HMG_box_2"/>
    <property type="match status" value="1"/>
</dbReference>
<dbReference type="SMART" id="SM00398">
    <property type="entry name" value="HMG"/>
    <property type="match status" value="2"/>
</dbReference>
<feature type="region of interest" description="Disordered" evidence="3">
    <location>
        <begin position="1"/>
        <end position="38"/>
    </location>
</feature>
<dbReference type="InterPro" id="IPR050342">
    <property type="entry name" value="HMGB"/>
</dbReference>
<dbReference type="InterPro" id="IPR009071">
    <property type="entry name" value="HMG_box_dom"/>
</dbReference>
<dbReference type="CDD" id="cd00084">
    <property type="entry name" value="HMG-box_SF"/>
    <property type="match status" value="1"/>
</dbReference>
<sequence>MTKKDMSPEAGSPKVERRGRPRKKAGDAKLKKAPQAPKRFKSSYICFSVAKQDEAKEELGPHPRVADVAKRIAEKWKNLNEEERQVWADVAQADKDRYMAEKASYTGPWQIPTKRSKKDPTAPKRPMSSFLHFSKKYRSILKSENPEMKNTDISKKLGEMWKSAPEEERNDYIAREAKERGEYKVAIAEWREKHAKDAAENEDNYDLETDPKKRGRGRPRKVKSPTPFDGQPSPPTSHEHYPGMMGPGGYPPYSYQPPPQERNDYPPQRGDYPPHDYPHRSEYATSQGHYADYPPQSYYQGGGYAPPGYGPPPSSAGYGASYGAPYGASYGSNYGGEQDQRYPPSSQYQQPGYAPSSGEYDSYGGAGGSSRTAEGGSQASQSAGGQQSPYSGYGGGYGGQPGYEGSQGGYPSYGGAYPASVGSGGQGY</sequence>
<keyword evidence="1 2" id="KW-0238">DNA-binding</keyword>
<dbReference type="InterPro" id="IPR036910">
    <property type="entry name" value="HMG_box_dom_sf"/>
</dbReference>
<feature type="compositionally biased region" description="Basic and acidic residues" evidence="3">
    <location>
        <begin position="272"/>
        <end position="282"/>
    </location>
</feature>
<feature type="region of interest" description="Disordered" evidence="3">
    <location>
        <begin position="106"/>
        <end position="129"/>
    </location>
</feature>